<evidence type="ECO:0000256" key="5">
    <source>
        <dbReference type="SAM" id="MobiDB-lite"/>
    </source>
</evidence>
<keyword evidence="2 4" id="KW-0442">Lipid degradation</keyword>
<dbReference type="InterPro" id="IPR016035">
    <property type="entry name" value="Acyl_Trfase/lysoPLipase"/>
</dbReference>
<dbReference type="InterPro" id="IPR021095">
    <property type="entry name" value="DUF3734"/>
</dbReference>
<dbReference type="Gene3D" id="3.40.1090.10">
    <property type="entry name" value="Cytosolic phospholipase A2 catalytic domain"/>
    <property type="match status" value="2"/>
</dbReference>
<dbReference type="EMBL" id="FNRQ01000002">
    <property type="protein sequence ID" value="SEA69035.1"/>
    <property type="molecule type" value="Genomic_DNA"/>
</dbReference>
<dbReference type="PANTHER" id="PTHR14226:SF57">
    <property type="entry name" value="BLR7027 PROTEIN"/>
    <property type="match status" value="1"/>
</dbReference>
<dbReference type="OrthoDB" id="9770965at2"/>
<keyword evidence="3 4" id="KW-0443">Lipid metabolism</keyword>
<organism evidence="7 8">
    <name type="scientific">Paraburkholderia sartisoli</name>
    <dbReference type="NCBI Taxonomy" id="83784"/>
    <lineage>
        <taxon>Bacteria</taxon>
        <taxon>Pseudomonadati</taxon>
        <taxon>Pseudomonadota</taxon>
        <taxon>Betaproteobacteria</taxon>
        <taxon>Burkholderiales</taxon>
        <taxon>Burkholderiaceae</taxon>
        <taxon>Paraburkholderia</taxon>
    </lineage>
</organism>
<protein>
    <submittedName>
        <fullName evidence="7">NTE family protein</fullName>
    </submittedName>
</protein>
<dbReference type="PANTHER" id="PTHR14226">
    <property type="entry name" value="NEUROPATHY TARGET ESTERASE/SWISS CHEESE D.MELANOGASTER"/>
    <property type="match status" value="1"/>
</dbReference>
<name>A0A1H4D8E5_9BURK</name>
<dbReference type="PROSITE" id="PS51635">
    <property type="entry name" value="PNPLA"/>
    <property type="match status" value="1"/>
</dbReference>
<dbReference type="AlphaFoldDB" id="A0A1H4D8E5"/>
<feature type="short sequence motif" description="GXGXXG" evidence="4">
    <location>
        <begin position="30"/>
        <end position="35"/>
    </location>
</feature>
<dbReference type="SUPFAM" id="SSF52151">
    <property type="entry name" value="FabD/lysophospholipase-like"/>
    <property type="match status" value="1"/>
</dbReference>
<feature type="short sequence motif" description="GXSXG" evidence="4">
    <location>
        <begin position="57"/>
        <end position="61"/>
    </location>
</feature>
<dbReference type="Proteomes" id="UP000198638">
    <property type="component" value="Unassembled WGS sequence"/>
</dbReference>
<dbReference type="STRING" id="83784.SAMN05192564_102723"/>
<dbReference type="Pfam" id="PF12536">
    <property type="entry name" value="DUF3734"/>
    <property type="match status" value="1"/>
</dbReference>
<dbReference type="GO" id="GO:0016787">
    <property type="term" value="F:hydrolase activity"/>
    <property type="evidence" value="ECO:0007669"/>
    <property type="project" value="UniProtKB-UniRule"/>
</dbReference>
<dbReference type="CDD" id="cd07209">
    <property type="entry name" value="Pat_hypo_Ecoli_Z1214_like"/>
    <property type="match status" value="1"/>
</dbReference>
<feature type="region of interest" description="Disordered" evidence="5">
    <location>
        <begin position="387"/>
        <end position="412"/>
    </location>
</feature>
<evidence type="ECO:0000313" key="7">
    <source>
        <dbReference type="EMBL" id="SEA69035.1"/>
    </source>
</evidence>
<feature type="active site" description="Nucleophile" evidence="4">
    <location>
        <position position="59"/>
    </location>
</feature>
<feature type="short sequence motif" description="DGA/G" evidence="4">
    <location>
        <begin position="228"/>
        <end position="230"/>
    </location>
</feature>
<keyword evidence="8" id="KW-1185">Reference proteome</keyword>
<dbReference type="InterPro" id="IPR050301">
    <property type="entry name" value="NTE"/>
</dbReference>
<evidence type="ECO:0000256" key="2">
    <source>
        <dbReference type="ARBA" id="ARBA00022963"/>
    </source>
</evidence>
<dbReference type="InterPro" id="IPR002641">
    <property type="entry name" value="PNPLA_dom"/>
</dbReference>
<feature type="active site" description="Proton acceptor" evidence="4">
    <location>
        <position position="228"/>
    </location>
</feature>
<sequence length="412" mass="45404">MTTQSDQNPSPSLSESVSQHYETVALVLQGGGALGSYQAGVYEGLAEVGIHPDWVAGISIGALNTAIIAGNAPEKRVDALKQFWATICQPASPLTFWPAALETQLFGISDSFRQAFSSWYATRALLDGQKGFFTPRFPPPVGLRTLNVAEASYYDTRALKGTLERFADFDRINHGGMRVCVGAANVATGNLTFFDNAHLTLRAEHFMASGALPPGFPAVEIDGQFYWDGGLISNTPLSEVLGQTPRRDTLAFQVDLWSSQGTLPSNMGQVDDRAKDIQYSSRTRAVTNNLRRTQLLRRTLREVLRHVSPEALENDPWCKIAARVSTDKRYNVVQLIYKDKPYENQFKDFQFGYNTMLDHWATGLADIRETLAHPEWLDLPQNEAGFASRDVHAPGSSDQFGPKTGAEREAGV</sequence>
<evidence type="ECO:0000313" key="8">
    <source>
        <dbReference type="Proteomes" id="UP000198638"/>
    </source>
</evidence>
<feature type="domain" description="PNPLA" evidence="6">
    <location>
        <begin position="26"/>
        <end position="241"/>
    </location>
</feature>
<dbReference type="GO" id="GO:0016042">
    <property type="term" value="P:lipid catabolic process"/>
    <property type="evidence" value="ECO:0007669"/>
    <property type="project" value="UniProtKB-UniRule"/>
</dbReference>
<dbReference type="Pfam" id="PF01734">
    <property type="entry name" value="Patatin"/>
    <property type="match status" value="1"/>
</dbReference>
<accession>A0A1H4D8E5</accession>
<evidence type="ECO:0000256" key="1">
    <source>
        <dbReference type="ARBA" id="ARBA00022801"/>
    </source>
</evidence>
<evidence type="ECO:0000256" key="3">
    <source>
        <dbReference type="ARBA" id="ARBA00023098"/>
    </source>
</evidence>
<gene>
    <name evidence="7" type="ORF">SAMN05192564_102723</name>
</gene>
<reference evidence="8" key="1">
    <citation type="submission" date="2016-10" db="EMBL/GenBank/DDBJ databases">
        <authorList>
            <person name="Varghese N."/>
            <person name="Submissions S."/>
        </authorList>
    </citation>
    <scope>NUCLEOTIDE SEQUENCE [LARGE SCALE GENOMIC DNA]</scope>
    <source>
        <strain evidence="8">LMG 24000</strain>
    </source>
</reference>
<proteinExistence type="predicted"/>
<keyword evidence="1 4" id="KW-0378">Hydrolase</keyword>
<evidence type="ECO:0000259" key="6">
    <source>
        <dbReference type="PROSITE" id="PS51635"/>
    </source>
</evidence>
<dbReference type="RefSeq" id="WP_090532540.1">
    <property type="nucleotide sequence ID" value="NZ_FNRQ01000002.1"/>
</dbReference>
<evidence type="ECO:0000256" key="4">
    <source>
        <dbReference type="PROSITE-ProRule" id="PRU01161"/>
    </source>
</evidence>